<feature type="region of interest" description="Disordered" evidence="7">
    <location>
        <begin position="1"/>
        <end position="68"/>
    </location>
</feature>
<dbReference type="InterPro" id="IPR000073">
    <property type="entry name" value="AB_hydrolase_1"/>
</dbReference>
<dbReference type="PANTHER" id="PTHR11005">
    <property type="entry name" value="LYSOSOMAL ACID LIPASE-RELATED"/>
    <property type="match status" value="1"/>
</dbReference>
<evidence type="ECO:0000313" key="9">
    <source>
        <dbReference type="EMBL" id="KAG2490380.1"/>
    </source>
</evidence>
<dbReference type="GO" id="GO:0016787">
    <property type="term" value="F:hydrolase activity"/>
    <property type="evidence" value="ECO:0007669"/>
    <property type="project" value="UniProtKB-KW"/>
</dbReference>
<keyword evidence="5" id="KW-0443">Lipid metabolism</keyword>
<feature type="compositionally biased region" description="Gly residues" evidence="7">
    <location>
        <begin position="1"/>
        <end position="24"/>
    </location>
</feature>
<feature type="compositionally biased region" description="Gly residues" evidence="7">
    <location>
        <begin position="170"/>
        <end position="179"/>
    </location>
</feature>
<keyword evidence="4" id="KW-0442">Lipid degradation</keyword>
<gene>
    <name evidence="9" type="ORF">HYH03_011181</name>
</gene>
<keyword evidence="10" id="KW-1185">Reference proteome</keyword>
<proteinExistence type="inferred from homology"/>
<evidence type="ECO:0000256" key="2">
    <source>
        <dbReference type="ARBA" id="ARBA00022729"/>
    </source>
</evidence>
<evidence type="ECO:0000256" key="6">
    <source>
        <dbReference type="ARBA" id="ARBA00023180"/>
    </source>
</evidence>
<dbReference type="SUPFAM" id="SSF53474">
    <property type="entry name" value="alpha/beta-Hydrolases"/>
    <property type="match status" value="1"/>
</dbReference>
<feature type="compositionally biased region" description="Pro residues" evidence="7">
    <location>
        <begin position="197"/>
        <end position="232"/>
    </location>
</feature>
<dbReference type="GO" id="GO:0016042">
    <property type="term" value="P:lipid catabolic process"/>
    <property type="evidence" value="ECO:0007669"/>
    <property type="project" value="UniProtKB-KW"/>
</dbReference>
<dbReference type="AlphaFoldDB" id="A0A835XV60"/>
<evidence type="ECO:0000256" key="1">
    <source>
        <dbReference type="ARBA" id="ARBA00010701"/>
    </source>
</evidence>
<keyword evidence="2" id="KW-0732">Signal</keyword>
<protein>
    <recommendedName>
        <fullName evidence="8">AB hydrolase-1 domain-containing protein</fullName>
    </recommendedName>
</protein>
<dbReference type="InterPro" id="IPR029058">
    <property type="entry name" value="AB_hydrolase_fold"/>
</dbReference>
<dbReference type="FunFam" id="3.40.50.1820:FF:000057">
    <property type="entry name" value="Lipase"/>
    <property type="match status" value="1"/>
</dbReference>
<feature type="compositionally biased region" description="Low complexity" evidence="7">
    <location>
        <begin position="180"/>
        <end position="196"/>
    </location>
</feature>
<comment type="caution">
    <text evidence="9">The sequence shown here is derived from an EMBL/GenBank/DDBJ whole genome shotgun (WGS) entry which is preliminary data.</text>
</comment>
<evidence type="ECO:0000256" key="3">
    <source>
        <dbReference type="ARBA" id="ARBA00022801"/>
    </source>
</evidence>
<dbReference type="Pfam" id="PF00561">
    <property type="entry name" value="Abhydrolase_1"/>
    <property type="match status" value="1"/>
</dbReference>
<keyword evidence="3" id="KW-0378">Hydrolase</keyword>
<keyword evidence="6" id="KW-0325">Glycoprotein</keyword>
<evidence type="ECO:0000256" key="4">
    <source>
        <dbReference type="ARBA" id="ARBA00022963"/>
    </source>
</evidence>
<evidence type="ECO:0000256" key="7">
    <source>
        <dbReference type="SAM" id="MobiDB-lite"/>
    </source>
</evidence>
<evidence type="ECO:0000259" key="8">
    <source>
        <dbReference type="Pfam" id="PF00561"/>
    </source>
</evidence>
<dbReference type="EMBL" id="JAEHOE010000062">
    <property type="protein sequence ID" value="KAG2490380.1"/>
    <property type="molecule type" value="Genomic_DNA"/>
</dbReference>
<sequence>MVGGSRSGNGGGGGGSGGGSGSGGHACSRSRRRRPHNAAASAGASASATPSSAATSVPTGTPRVAPLRAPPGPRAALLLLLVAPLCLGWHALAAQGLPSGGAAADGLLTAPSAAAAAQADAMLAAAVSPADLAAAADATAAAAGSAVSVAQGRYQTARRLFLAVVPEGPGPGSGNGTGTGPAAQPQAPPNTSSTPAPTAPPSYPGSAPAPAPAPASPAAPAAPPPAPVPPSNPAISNPDLLGPVLSGDAAGLAAYLPPNATVPVSAYALRIDDMAGLVTPKGYPLEKHVVVTSDGYKLATFRIPYGRSGPNADGKKRPPVLLVHGISLASTCWVVNQPYQSLAFILADRGYDVWMMNTRGNTFSRQHVRLTDSQMLFWNFGVDEMAHIDLKENLDYILGATQAKKLAVVGHSQGATLGLMALADEPGLADRVSVLVALGPCAYVKYMTSVILSNFCAQTNTSVAFRLLPPQELIYMNSYFQETYLNGICQTAASLLTCLTSVEAMFGASSRITATQYRRYWQIWPSSTSLGNAIQWAQIYNEPKPRFFKRNYGAEYDLGKIRAPVVMVSGTSDVLASPQDVKEQLKRLRTTKSQHVIPGYSHMDFIWDQGAFRTSYPIITGALDDAAYLAF</sequence>
<name>A0A835XV60_9CHLO</name>
<evidence type="ECO:0000313" key="10">
    <source>
        <dbReference type="Proteomes" id="UP000612055"/>
    </source>
</evidence>
<feature type="region of interest" description="Disordered" evidence="7">
    <location>
        <begin position="165"/>
        <end position="235"/>
    </location>
</feature>
<feature type="domain" description="AB hydrolase-1" evidence="8">
    <location>
        <begin position="318"/>
        <end position="608"/>
    </location>
</feature>
<evidence type="ECO:0000256" key="5">
    <source>
        <dbReference type="ARBA" id="ARBA00023098"/>
    </source>
</evidence>
<reference evidence="9" key="1">
    <citation type="journal article" date="2020" name="bioRxiv">
        <title>Comparative genomics of Chlamydomonas.</title>
        <authorList>
            <person name="Craig R.J."/>
            <person name="Hasan A.R."/>
            <person name="Ness R.W."/>
            <person name="Keightley P.D."/>
        </authorList>
    </citation>
    <scope>NUCLEOTIDE SEQUENCE</scope>
    <source>
        <strain evidence="9">CCAP 11/70</strain>
    </source>
</reference>
<dbReference type="Gene3D" id="3.40.50.1820">
    <property type="entry name" value="alpha/beta hydrolase"/>
    <property type="match status" value="1"/>
</dbReference>
<organism evidence="9 10">
    <name type="scientific">Edaphochlamys debaryana</name>
    <dbReference type="NCBI Taxonomy" id="47281"/>
    <lineage>
        <taxon>Eukaryota</taxon>
        <taxon>Viridiplantae</taxon>
        <taxon>Chlorophyta</taxon>
        <taxon>core chlorophytes</taxon>
        <taxon>Chlorophyceae</taxon>
        <taxon>CS clade</taxon>
        <taxon>Chlamydomonadales</taxon>
        <taxon>Chlamydomonadales incertae sedis</taxon>
        <taxon>Edaphochlamys</taxon>
    </lineage>
</organism>
<comment type="similarity">
    <text evidence="1">Belongs to the AB hydrolase superfamily. Lipase family.</text>
</comment>
<dbReference type="Proteomes" id="UP000612055">
    <property type="component" value="Unassembled WGS sequence"/>
</dbReference>
<dbReference type="OrthoDB" id="9974421at2759"/>
<feature type="compositionally biased region" description="Low complexity" evidence="7">
    <location>
        <begin position="38"/>
        <end position="67"/>
    </location>
</feature>
<accession>A0A835XV60</accession>